<feature type="compositionally biased region" description="Low complexity" evidence="1">
    <location>
        <begin position="106"/>
        <end position="115"/>
    </location>
</feature>
<dbReference type="Proteomes" id="UP000749293">
    <property type="component" value="Unassembled WGS sequence"/>
</dbReference>
<proteinExistence type="predicted"/>
<evidence type="ECO:0000313" key="3">
    <source>
        <dbReference type="Proteomes" id="UP000749293"/>
    </source>
</evidence>
<evidence type="ECO:0000256" key="1">
    <source>
        <dbReference type="SAM" id="MobiDB-lite"/>
    </source>
</evidence>
<protein>
    <submittedName>
        <fullName evidence="2">Uncharacterized protein</fullName>
    </submittedName>
</protein>
<comment type="caution">
    <text evidence="2">The sequence shown here is derived from an EMBL/GenBank/DDBJ whole genome shotgun (WGS) entry which is preliminary data.</text>
</comment>
<reference evidence="2" key="1">
    <citation type="submission" date="2020-03" db="EMBL/GenBank/DDBJ databases">
        <title>Site-based positive gene gene selection in Geosmithia morbida across the United States reveals a broad range of putative effectors and factors for local host and environmental adapation.</title>
        <authorList>
            <person name="Onufrak A."/>
            <person name="Murdoch R.W."/>
            <person name="Gazis R."/>
            <person name="Huff M."/>
            <person name="Staton M."/>
            <person name="Klingeman W."/>
            <person name="Hadziabdic D."/>
        </authorList>
    </citation>
    <scope>NUCLEOTIDE SEQUENCE</scope>
    <source>
        <strain evidence="2">1262</strain>
    </source>
</reference>
<dbReference type="RefSeq" id="XP_035323580.1">
    <property type="nucleotide sequence ID" value="XM_035465743.1"/>
</dbReference>
<dbReference type="EMBL" id="JAANYQ010000003">
    <property type="protein sequence ID" value="KAF4124928.1"/>
    <property type="molecule type" value="Genomic_DNA"/>
</dbReference>
<gene>
    <name evidence="2" type="ORF">GMORB2_3767</name>
</gene>
<feature type="region of interest" description="Disordered" evidence="1">
    <location>
        <begin position="310"/>
        <end position="335"/>
    </location>
</feature>
<name>A0A9P4YXJ7_9HYPO</name>
<feature type="compositionally biased region" description="Polar residues" evidence="1">
    <location>
        <begin position="84"/>
        <end position="100"/>
    </location>
</feature>
<organism evidence="2 3">
    <name type="scientific">Geosmithia morbida</name>
    <dbReference type="NCBI Taxonomy" id="1094350"/>
    <lineage>
        <taxon>Eukaryota</taxon>
        <taxon>Fungi</taxon>
        <taxon>Dikarya</taxon>
        <taxon>Ascomycota</taxon>
        <taxon>Pezizomycotina</taxon>
        <taxon>Sordariomycetes</taxon>
        <taxon>Hypocreomycetidae</taxon>
        <taxon>Hypocreales</taxon>
        <taxon>Bionectriaceae</taxon>
        <taxon>Geosmithia</taxon>
    </lineage>
</organism>
<evidence type="ECO:0000313" key="2">
    <source>
        <dbReference type="EMBL" id="KAF4124928.1"/>
    </source>
</evidence>
<feature type="region of interest" description="Disordered" evidence="1">
    <location>
        <begin position="1"/>
        <end position="118"/>
    </location>
</feature>
<dbReference type="OrthoDB" id="5281682at2759"/>
<keyword evidence="3" id="KW-1185">Reference proteome</keyword>
<dbReference type="AlphaFoldDB" id="A0A9P4YXJ7"/>
<sequence>LDSLVGSSSSSSLATVEQPDDGVRCFVGPQRPKSTPFPYVPSDHGADDGDGTPPSVPNESSCPSPASPLTRHVVPSSPPPNCMPAQQQPSDGNGPQQQPTAVAADSSGSSGSGSSTFMNLPTEIQEAILDHIFGFRVSSTSTSGMEIISSSPSSPVARDCSWSTAMRHSRRRELTQLALVSATWRYLVQQRLYRHIKLKGTVDVVEDAMVHLSTHPHLRPLVRHLEIWFPVFQPKYGDSGAGGSNMRNPLPAATAAGGLALPTVTTDGLTNATYTLPRNKCSLDETLRFVEAALPEVRVLTLEGGERRKAPKVAHFRHSSSPETGSEPGSEPEPRQFVLLPSVKTLITRGQWNLARDNADLSTLLAALPNLRDWYASYSKPKSKSYIGMAEFLPLLPPRIATLKLCLESDYRRESVVPPFFLKAAERTHVCSSLATAAASGLEHLSYTGRCCHVLFDRIARLTADSRDSRLRSVDITLKNCCRPLSRYYDSGSGIHDMGFIDAFERLVLAAIRSLRVLKQVHYLRIRFVDLESALPPLNPYFLFKNNTCSGVWSGDILSEMSAARPYAQWDDLTDSFGNIVYNKEGRMVMSPQVPGKKMTSLKLTNYRLLSHRMTIH</sequence>
<accession>A0A9P4YXJ7</accession>
<feature type="non-terminal residue" evidence="2">
    <location>
        <position position="1"/>
    </location>
</feature>
<feature type="non-terminal residue" evidence="2">
    <location>
        <position position="617"/>
    </location>
</feature>
<dbReference type="GeneID" id="55969995"/>
<feature type="compositionally biased region" description="Low complexity" evidence="1">
    <location>
        <begin position="319"/>
        <end position="329"/>
    </location>
</feature>